<keyword evidence="3 9" id="KW-0812">Transmembrane</keyword>
<evidence type="ECO:0000256" key="10">
    <source>
        <dbReference type="SAM" id="SignalP"/>
    </source>
</evidence>
<comment type="similarity">
    <text evidence="2">Belongs to the DIPK family.</text>
</comment>
<evidence type="ECO:0000256" key="1">
    <source>
        <dbReference type="ARBA" id="ARBA00004648"/>
    </source>
</evidence>
<feature type="transmembrane region" description="Helical" evidence="9">
    <location>
        <begin position="30"/>
        <end position="49"/>
    </location>
</feature>
<dbReference type="InterPro" id="IPR002048">
    <property type="entry name" value="EF_hand_dom"/>
</dbReference>
<evidence type="ECO:0000256" key="3">
    <source>
        <dbReference type="ARBA" id="ARBA00022692"/>
    </source>
</evidence>
<evidence type="ECO:0000256" key="4">
    <source>
        <dbReference type="ARBA" id="ARBA00022824"/>
    </source>
</evidence>
<evidence type="ECO:0000256" key="2">
    <source>
        <dbReference type="ARBA" id="ARBA00006338"/>
    </source>
</evidence>
<evidence type="ECO:0000313" key="12">
    <source>
        <dbReference type="EMBL" id="CAL1567804.1"/>
    </source>
</evidence>
<evidence type="ECO:0000256" key="5">
    <source>
        <dbReference type="ARBA" id="ARBA00022968"/>
    </source>
</evidence>
<accession>A0AAV2IXI4</accession>
<feature type="chain" id="PRO_5043785670" description="EF-hand domain-containing protein" evidence="10">
    <location>
        <begin position="21"/>
        <end position="390"/>
    </location>
</feature>
<evidence type="ECO:0000256" key="6">
    <source>
        <dbReference type="ARBA" id="ARBA00022989"/>
    </source>
</evidence>
<dbReference type="GO" id="GO:0005789">
    <property type="term" value="C:endoplasmic reticulum membrane"/>
    <property type="evidence" value="ECO:0007669"/>
    <property type="project" value="UniProtKB-SubCell"/>
</dbReference>
<dbReference type="PROSITE" id="PS50222">
    <property type="entry name" value="EF_HAND_2"/>
    <property type="match status" value="1"/>
</dbReference>
<dbReference type="SUPFAM" id="SSF47473">
    <property type="entry name" value="EF-hand"/>
    <property type="match status" value="1"/>
</dbReference>
<dbReference type="GO" id="GO:0005509">
    <property type="term" value="F:calcium ion binding"/>
    <property type="evidence" value="ECO:0007669"/>
    <property type="project" value="InterPro"/>
</dbReference>
<dbReference type="PANTHER" id="PTHR21093:SF3">
    <property type="entry name" value="DIVERGENT PROTEIN KINASE DOMAIN 1B"/>
    <property type="match status" value="1"/>
</dbReference>
<evidence type="ECO:0000256" key="7">
    <source>
        <dbReference type="ARBA" id="ARBA00023136"/>
    </source>
</evidence>
<gene>
    <name evidence="12" type="ORF">KC01_LOCUS555</name>
</gene>
<dbReference type="Proteomes" id="UP001497482">
    <property type="component" value="Chromosome 1"/>
</dbReference>
<keyword evidence="8" id="KW-1015">Disulfide bond</keyword>
<evidence type="ECO:0000313" key="13">
    <source>
        <dbReference type="Proteomes" id="UP001497482"/>
    </source>
</evidence>
<proteinExistence type="inferred from homology"/>
<dbReference type="InterPro" id="IPR029244">
    <property type="entry name" value="FAM69_N"/>
</dbReference>
<dbReference type="EMBL" id="OZ035823">
    <property type="protein sequence ID" value="CAL1567804.1"/>
    <property type="molecule type" value="Genomic_DNA"/>
</dbReference>
<organism evidence="12 13">
    <name type="scientific">Knipowitschia caucasica</name>
    <name type="common">Caucasian dwarf goby</name>
    <name type="synonym">Pomatoschistus caucasicus</name>
    <dbReference type="NCBI Taxonomy" id="637954"/>
    <lineage>
        <taxon>Eukaryota</taxon>
        <taxon>Metazoa</taxon>
        <taxon>Chordata</taxon>
        <taxon>Craniata</taxon>
        <taxon>Vertebrata</taxon>
        <taxon>Euteleostomi</taxon>
        <taxon>Actinopterygii</taxon>
        <taxon>Neopterygii</taxon>
        <taxon>Teleostei</taxon>
        <taxon>Neoteleostei</taxon>
        <taxon>Acanthomorphata</taxon>
        <taxon>Gobiaria</taxon>
        <taxon>Gobiiformes</taxon>
        <taxon>Gobioidei</taxon>
        <taxon>Gobiidae</taxon>
        <taxon>Gobiinae</taxon>
        <taxon>Knipowitschia</taxon>
    </lineage>
</organism>
<keyword evidence="13" id="KW-1185">Reference proteome</keyword>
<comment type="subcellular location">
    <subcellularLocation>
        <location evidence="1">Endoplasmic reticulum membrane</location>
        <topology evidence="1">Single-pass type II membrane protein</topology>
    </subcellularLocation>
</comment>
<keyword evidence="7 9" id="KW-0472">Membrane</keyword>
<dbReference type="PANTHER" id="PTHR21093">
    <property type="entry name" value="DIVERGENT PROTEIN KINASE DOMAIN 1C-RELATED"/>
    <property type="match status" value="1"/>
</dbReference>
<dbReference type="InterPro" id="IPR022049">
    <property type="entry name" value="FAM69_kinase_dom"/>
</dbReference>
<dbReference type="Gene3D" id="1.10.238.10">
    <property type="entry name" value="EF-hand"/>
    <property type="match status" value="1"/>
</dbReference>
<sequence length="390" mass="43615">MPRAFRRFVHLVLFCPLSKGVQSRLPAIKVKYLLLAWLGVLVTSWVLYMQYASYSELCRGHVCQMIICGHYKRGIISGSSCKALCDQKSLTMQRCMTTTSTHQIYSGLWKERPVIIKCGLEDPGNADGILESGMRQELNLFDKPTRGTSMDEFKDMLHAFLKTNLGEQPSLNTLVERVIALADNNRDGKVSLAEAKSIWALLQINEFLLMVALQEKEHTPKLLGFCGDLYVTEIVGHSSLYRIEVPHYLQALVPEALSSGLNHWLAPTWPRRARITIGLLEFVEEVFHGSYGSFLICDASPHHVGYNARYDCKMANLRSVASQAVVRGRRRAGSVSAVAELQLLRDNSGQHREVGGGLRTSPALPPVCFNSGKMLNQQSPDMKNCMIMTQ</sequence>
<protein>
    <recommendedName>
        <fullName evidence="11">EF-hand domain-containing protein</fullName>
    </recommendedName>
</protein>
<dbReference type="Pfam" id="PF14875">
    <property type="entry name" value="PIP49_N"/>
    <property type="match status" value="1"/>
</dbReference>
<dbReference type="AlphaFoldDB" id="A0AAV2IXI4"/>
<dbReference type="SMART" id="SM01299">
    <property type="entry name" value="PIP49_N"/>
    <property type="match status" value="1"/>
</dbReference>
<dbReference type="Pfam" id="PF12260">
    <property type="entry name" value="PIP49_C"/>
    <property type="match status" value="1"/>
</dbReference>
<name>A0AAV2IXI4_KNICA</name>
<keyword evidence="4" id="KW-0256">Endoplasmic reticulum</keyword>
<keyword evidence="6 9" id="KW-1133">Transmembrane helix</keyword>
<evidence type="ECO:0000256" key="9">
    <source>
        <dbReference type="SAM" id="Phobius"/>
    </source>
</evidence>
<evidence type="ECO:0000256" key="8">
    <source>
        <dbReference type="ARBA" id="ARBA00023157"/>
    </source>
</evidence>
<reference evidence="12 13" key="1">
    <citation type="submission" date="2024-04" db="EMBL/GenBank/DDBJ databases">
        <authorList>
            <person name="Waldvogel A.-M."/>
            <person name="Schoenle A."/>
        </authorList>
    </citation>
    <scope>NUCLEOTIDE SEQUENCE [LARGE SCALE GENOMIC DNA]</scope>
</reference>
<keyword evidence="10" id="KW-0732">Signal</keyword>
<feature type="signal peptide" evidence="10">
    <location>
        <begin position="1"/>
        <end position="20"/>
    </location>
</feature>
<feature type="domain" description="EF-hand" evidence="11">
    <location>
        <begin position="170"/>
        <end position="205"/>
    </location>
</feature>
<keyword evidence="5" id="KW-0735">Signal-anchor</keyword>
<evidence type="ECO:0000259" key="11">
    <source>
        <dbReference type="PROSITE" id="PS50222"/>
    </source>
</evidence>
<dbReference type="InterPro" id="IPR011992">
    <property type="entry name" value="EF-hand-dom_pair"/>
</dbReference>